<sequence length="207" mass="21683">MQTILPPRADRLTGTIRLVAIGASAGGVEALGILLRAIPANCPAAFVVVLHMAPDRSSRLPQLYAQRCQLRLKEAEDKEAVLAGTVYFAVADYHLQIEPERTFSLSLDAAVNYSRPAIDVLFESAAYTYGKEMLGIILTGASADGAAGLATVRQCGGHAWVQDPAQALAGIMPAAALKLAGADRVWDVHQMAAALAGFTGVGSISPE</sequence>
<proteinExistence type="predicted"/>
<dbReference type="Pfam" id="PF01339">
    <property type="entry name" value="CheB_methylest"/>
    <property type="match status" value="1"/>
</dbReference>
<keyword evidence="1 4" id="KW-0378">Hydrolase</keyword>
<evidence type="ECO:0000256" key="1">
    <source>
        <dbReference type="ARBA" id="ARBA00022801"/>
    </source>
</evidence>
<evidence type="ECO:0000256" key="2">
    <source>
        <dbReference type="ARBA" id="ARBA00039140"/>
    </source>
</evidence>
<dbReference type="InterPro" id="IPR035909">
    <property type="entry name" value="CheB_C"/>
</dbReference>
<gene>
    <name evidence="6" type="ORF">GJA_3654</name>
</gene>
<dbReference type="InterPro" id="IPR000673">
    <property type="entry name" value="Sig_transdc_resp-reg_Me-estase"/>
</dbReference>
<dbReference type="GO" id="GO:0006935">
    <property type="term" value="P:chemotaxis"/>
    <property type="evidence" value="ECO:0007669"/>
    <property type="project" value="UniProtKB-UniRule"/>
</dbReference>
<evidence type="ECO:0000259" key="5">
    <source>
        <dbReference type="PROSITE" id="PS50122"/>
    </source>
</evidence>
<evidence type="ECO:0000313" key="6">
    <source>
        <dbReference type="EMBL" id="CDG84269.1"/>
    </source>
</evidence>
<name>W0V610_9BURK</name>
<dbReference type="PROSITE" id="PS50122">
    <property type="entry name" value="CHEB"/>
    <property type="match status" value="1"/>
</dbReference>
<dbReference type="KEGG" id="jag:GJA_3654"/>
<dbReference type="AlphaFoldDB" id="W0V610"/>
<dbReference type="Proteomes" id="UP000027604">
    <property type="component" value="Chromosome I"/>
</dbReference>
<organism evidence="6 7">
    <name type="scientific">Janthinobacterium agaricidamnosum NBRC 102515 = DSM 9628</name>
    <dbReference type="NCBI Taxonomy" id="1349767"/>
    <lineage>
        <taxon>Bacteria</taxon>
        <taxon>Pseudomonadati</taxon>
        <taxon>Pseudomonadota</taxon>
        <taxon>Betaproteobacteria</taxon>
        <taxon>Burkholderiales</taxon>
        <taxon>Oxalobacteraceae</taxon>
        <taxon>Janthinobacterium</taxon>
    </lineage>
</organism>
<dbReference type="Gene3D" id="3.40.50.180">
    <property type="entry name" value="Methylesterase CheB, C-terminal domain"/>
    <property type="match status" value="1"/>
</dbReference>
<dbReference type="PANTHER" id="PTHR42872">
    <property type="entry name" value="PROTEIN-GLUTAMATE METHYLESTERASE/PROTEIN-GLUTAMINE GLUTAMINASE"/>
    <property type="match status" value="1"/>
</dbReference>
<dbReference type="GO" id="GO:0008984">
    <property type="term" value="F:protein-glutamate methylesterase activity"/>
    <property type="evidence" value="ECO:0007669"/>
    <property type="project" value="UniProtKB-EC"/>
</dbReference>
<dbReference type="OrthoDB" id="9791760at2"/>
<dbReference type="PATRIC" id="fig|1349767.4.peg.245"/>
<keyword evidence="7" id="KW-1185">Reference proteome</keyword>
<feature type="active site" evidence="4">
    <location>
        <position position="144"/>
    </location>
</feature>
<dbReference type="EC" id="3.1.1.61" evidence="2"/>
<feature type="domain" description="CheB-type methylesterase" evidence="5">
    <location>
        <begin position="11"/>
        <end position="202"/>
    </location>
</feature>
<dbReference type="eggNOG" id="COG2201">
    <property type="taxonomic scope" value="Bacteria"/>
</dbReference>
<accession>W0V610</accession>
<protein>
    <recommendedName>
        <fullName evidence="2">protein-glutamate methylesterase</fullName>
        <ecNumber evidence="2">3.1.1.61</ecNumber>
    </recommendedName>
</protein>
<dbReference type="STRING" id="1349767.GJA_3654"/>
<feature type="active site" evidence="4">
    <location>
        <position position="24"/>
    </location>
</feature>
<dbReference type="EMBL" id="HG322949">
    <property type="protein sequence ID" value="CDG84269.1"/>
    <property type="molecule type" value="Genomic_DNA"/>
</dbReference>
<dbReference type="GO" id="GO:0000156">
    <property type="term" value="F:phosphorelay response regulator activity"/>
    <property type="evidence" value="ECO:0007669"/>
    <property type="project" value="InterPro"/>
</dbReference>
<dbReference type="CDD" id="cd16433">
    <property type="entry name" value="CheB"/>
    <property type="match status" value="1"/>
</dbReference>
<dbReference type="GO" id="GO:0005737">
    <property type="term" value="C:cytoplasm"/>
    <property type="evidence" value="ECO:0007669"/>
    <property type="project" value="InterPro"/>
</dbReference>
<dbReference type="HOGENOM" id="CLU_000445_51_2_4"/>
<evidence type="ECO:0000256" key="4">
    <source>
        <dbReference type="PROSITE-ProRule" id="PRU00050"/>
    </source>
</evidence>
<dbReference type="PANTHER" id="PTHR42872:SF6">
    <property type="entry name" value="PROTEIN-GLUTAMATE METHYLESTERASE_PROTEIN-GLUTAMINE GLUTAMINASE"/>
    <property type="match status" value="1"/>
</dbReference>
<dbReference type="RefSeq" id="WP_051781010.1">
    <property type="nucleotide sequence ID" value="NZ_BCTH01000089.1"/>
</dbReference>
<feature type="active site" evidence="4">
    <location>
        <position position="51"/>
    </location>
</feature>
<dbReference type="SUPFAM" id="SSF52738">
    <property type="entry name" value="Methylesterase CheB, C-terminal domain"/>
    <property type="match status" value="1"/>
</dbReference>
<keyword evidence="4" id="KW-0145">Chemotaxis</keyword>
<reference evidence="6 7" key="1">
    <citation type="journal article" date="2015" name="Genome Announc.">
        <title>Genome Sequence of Mushroom Soft-Rot Pathogen Janthinobacterium agaricidamnosum.</title>
        <authorList>
            <person name="Graupner K."/>
            <person name="Lackner G."/>
            <person name="Hertweck C."/>
        </authorList>
    </citation>
    <scope>NUCLEOTIDE SEQUENCE [LARGE SCALE GENOMIC DNA]</scope>
    <source>
        <strain evidence="7">NBRC 102515 / DSM 9628</strain>
    </source>
</reference>
<evidence type="ECO:0000256" key="3">
    <source>
        <dbReference type="ARBA" id="ARBA00048267"/>
    </source>
</evidence>
<evidence type="ECO:0000313" key="7">
    <source>
        <dbReference type="Proteomes" id="UP000027604"/>
    </source>
</evidence>
<comment type="catalytic activity">
    <reaction evidence="3">
        <text>[protein]-L-glutamate 5-O-methyl ester + H2O = L-glutamyl-[protein] + methanol + H(+)</text>
        <dbReference type="Rhea" id="RHEA:23236"/>
        <dbReference type="Rhea" id="RHEA-COMP:10208"/>
        <dbReference type="Rhea" id="RHEA-COMP:10311"/>
        <dbReference type="ChEBI" id="CHEBI:15377"/>
        <dbReference type="ChEBI" id="CHEBI:15378"/>
        <dbReference type="ChEBI" id="CHEBI:17790"/>
        <dbReference type="ChEBI" id="CHEBI:29973"/>
        <dbReference type="ChEBI" id="CHEBI:82795"/>
        <dbReference type="EC" id="3.1.1.61"/>
    </reaction>
</comment>